<protein>
    <submittedName>
        <fullName evidence="2">Uncharacterized conserved protein (DUF2135)</fullName>
    </submittedName>
</protein>
<dbReference type="InterPro" id="IPR019220">
    <property type="entry name" value="DUF2135"/>
</dbReference>
<dbReference type="AlphaFoldDB" id="C7N732"/>
<keyword evidence="3" id="KW-1185">Reference proteome</keyword>
<evidence type="ECO:0000313" key="2">
    <source>
        <dbReference type="EMBL" id="ACV22717.1"/>
    </source>
</evidence>
<dbReference type="HOGENOM" id="CLU_305415_0_0_11"/>
<dbReference type="SMART" id="SM00609">
    <property type="entry name" value="VIT"/>
    <property type="match status" value="1"/>
</dbReference>
<name>C7N732_SLAHD</name>
<dbReference type="PANTHER" id="PTHR45737">
    <property type="entry name" value="VON WILLEBRAND FACTOR A DOMAIN-CONTAINING PROTEIN 5A"/>
    <property type="match status" value="1"/>
</dbReference>
<organism evidence="2 3">
    <name type="scientific">Slackia heliotrinireducens (strain ATCC 29202 / DSM 20476 / NCTC 11029 / RHS 1)</name>
    <name type="common">Peptococcus heliotrinreducens</name>
    <dbReference type="NCBI Taxonomy" id="471855"/>
    <lineage>
        <taxon>Bacteria</taxon>
        <taxon>Bacillati</taxon>
        <taxon>Actinomycetota</taxon>
        <taxon>Coriobacteriia</taxon>
        <taxon>Eggerthellales</taxon>
        <taxon>Eggerthellaceae</taxon>
        <taxon>Slackia</taxon>
    </lineage>
</organism>
<dbReference type="Pfam" id="PF09906">
    <property type="entry name" value="DUF2135"/>
    <property type="match status" value="1"/>
</dbReference>
<reference evidence="2 3" key="1">
    <citation type="journal article" date="2009" name="Stand. Genomic Sci.">
        <title>Complete genome sequence of Slackia heliotrinireducens type strain (RHS 1).</title>
        <authorList>
            <person name="Pukall R."/>
            <person name="Lapidus A."/>
            <person name="Nolan M."/>
            <person name="Copeland A."/>
            <person name="Glavina Del Rio T."/>
            <person name="Lucas S."/>
            <person name="Chen F."/>
            <person name="Tice H."/>
            <person name="Cheng J.F."/>
            <person name="Chertkov O."/>
            <person name="Bruce D."/>
            <person name="Goodwin L."/>
            <person name="Kuske C."/>
            <person name="Brettin T."/>
            <person name="Detter J.C."/>
            <person name="Han C."/>
            <person name="Pitluck S."/>
            <person name="Pati A."/>
            <person name="Mavrommatis K."/>
            <person name="Ivanova N."/>
            <person name="Ovchinnikova G."/>
            <person name="Chen A."/>
            <person name="Palaniappan K."/>
            <person name="Schneider S."/>
            <person name="Rohde M."/>
            <person name="Chain P."/>
            <person name="D'haeseleer P."/>
            <person name="Goker M."/>
            <person name="Bristow J."/>
            <person name="Eisen J.A."/>
            <person name="Markowitz V."/>
            <person name="Kyrpides N.C."/>
            <person name="Klenk H.P."/>
            <person name="Hugenholtz P."/>
        </authorList>
    </citation>
    <scope>NUCLEOTIDE SEQUENCE [LARGE SCALE GENOMIC DNA]</scope>
    <source>
        <strain evidence="3">ATCC 29202 / DSM 20476 / NCTC 11029 / RHS 1</strain>
    </source>
</reference>
<proteinExistence type="predicted"/>
<dbReference type="Pfam" id="PF13240">
    <property type="entry name" value="Zn_Ribbon_1"/>
    <property type="match status" value="1"/>
</dbReference>
<dbReference type="SUPFAM" id="SSF48452">
    <property type="entry name" value="TPR-like"/>
    <property type="match status" value="1"/>
</dbReference>
<accession>C7N732</accession>
<dbReference type="InterPro" id="IPR036465">
    <property type="entry name" value="vWFA_dom_sf"/>
</dbReference>
<sequence length="1115" mass="121786">MFEFIRHFTRSHVQTYPTLVHWLDTTPVQSKDKPCRLAELNLEAHVSGLYAQVTQTLVIANPNNRSLSVSVTVPMPDRAVVCGYALDIDGQLIDGVVVPKEKARVAFETEQRRGADPGLVESVKGNAYQTRVYPVPGHGSRTVRLTYVAPLLLTEANGAVLDLPMPQEHLAKRTIRIDVERLDCPAPAVTGIDGPQFTDLGTCWSIASEETDVTAAAPVRVALPELPASFVLTQRDDDGTVWFSASEQASRVKTKPVPDITSLTVLWDVSGSRAAMDHAAELELLRSYCSGASIRTMRLVPFGDGAEPPCTCSNADELVRKVGALRYDGATDFRALKDFLTELVDTGNTEPNEAFILFTDGMDTLSGKAATFPDPLAIIAVVSGSQRDTESLRQACKGRVFDLANAPKDACDLARMLFCPETLSAVLGEGFADVVGIGSGVDGRFAVIGRLAGQTAAITFENTGTTFKVSADDARLGCTIARAWAAQRVAQLSTHADDNADELLALGRRHGVVSPSTSLLVLETLDQWLRYDIEPPSTWASMHRKWTDAQSGRMNLSSEAERKAVHLRNLRAQWSQLQDWYNRPMPEPETPVSDARGDRRCTYCGAAISDNARFCPQCGTHVDMPAYASPADSLPTVGQSWLDTGSMAPVSEGLPNMSGSRPRMHMRMASAPVFSGAPMMAMADAAESDRPFDAAFGAAPDEASATTPTGPRVQVQPWMPNAPYLGALDTAQARGPLAAIDAYFELRREYAASPSFFIDCAGWFMAHDAKDFGIRVLKNLAELRIEDAGLLRVLAWRLREAGDLEQALVILKRVQSLRPEDSQSHRDVALVLDELARKAYACHDEDTSRAYAEEAAAIYRKIALTPWDRRPMAIGLFAVEEYNVLRAWAEAQTWSAAPRLEPLAAGLEGVLACDLRVTLAWDADETDIDLHVTEPCGEEAYYGNRLTYHGGRVSEDITDGYGPEVYEIRKAEDGVYTVRAHYYASHQQTVFGPATCTLTVYTDWGRPNQKQQVVSTRLENERQMILVGTASYNGEDLDAHNEPTDTSPNSPVMKGADASVLIQAYGNPDEGGTCVDGQWVWHLAGGRTRIALVRDGKVERVVESMSWGEEMIIVQ</sequence>
<evidence type="ECO:0000313" key="3">
    <source>
        <dbReference type="Proteomes" id="UP000002026"/>
    </source>
</evidence>
<dbReference type="InterPro" id="IPR026870">
    <property type="entry name" value="Zinc_ribbon_dom"/>
</dbReference>
<dbReference type="InterPro" id="IPR013694">
    <property type="entry name" value="VIT"/>
</dbReference>
<dbReference type="InterPro" id="IPR011990">
    <property type="entry name" value="TPR-like_helical_dom_sf"/>
</dbReference>
<dbReference type="PANTHER" id="PTHR45737:SF6">
    <property type="entry name" value="VON WILLEBRAND FACTOR A DOMAIN-CONTAINING PROTEIN 5A"/>
    <property type="match status" value="1"/>
</dbReference>
<evidence type="ECO:0000259" key="1">
    <source>
        <dbReference type="PROSITE" id="PS51468"/>
    </source>
</evidence>
<dbReference type="Gene3D" id="3.40.50.410">
    <property type="entry name" value="von Willebrand factor, type A domain"/>
    <property type="match status" value="1"/>
</dbReference>
<dbReference type="KEGG" id="shi:Shel_16980"/>
<dbReference type="Pfam" id="PF08487">
    <property type="entry name" value="VIT"/>
    <property type="match status" value="1"/>
</dbReference>
<dbReference type="PROSITE" id="PS51468">
    <property type="entry name" value="VIT"/>
    <property type="match status" value="1"/>
</dbReference>
<dbReference type="eggNOG" id="COG4676">
    <property type="taxonomic scope" value="Bacteria"/>
</dbReference>
<dbReference type="Proteomes" id="UP000002026">
    <property type="component" value="Chromosome"/>
</dbReference>
<feature type="domain" description="VIT" evidence="1">
    <location>
        <begin position="21"/>
        <end position="149"/>
    </location>
</feature>
<dbReference type="EMBL" id="CP001684">
    <property type="protein sequence ID" value="ACV22717.1"/>
    <property type="molecule type" value="Genomic_DNA"/>
</dbReference>
<dbReference type="RefSeq" id="WP_012798819.1">
    <property type="nucleotide sequence ID" value="NC_013165.1"/>
</dbReference>
<gene>
    <name evidence="2" type="ordered locus">Shel_16980</name>
</gene>